<accession>A0ABN3HH73</accession>
<reference evidence="1 2" key="1">
    <citation type="journal article" date="2019" name="Int. J. Syst. Evol. Microbiol.">
        <title>The Global Catalogue of Microorganisms (GCM) 10K type strain sequencing project: providing services to taxonomists for standard genome sequencing and annotation.</title>
        <authorList>
            <consortium name="The Broad Institute Genomics Platform"/>
            <consortium name="The Broad Institute Genome Sequencing Center for Infectious Disease"/>
            <person name="Wu L."/>
            <person name="Ma J."/>
        </authorList>
    </citation>
    <scope>NUCLEOTIDE SEQUENCE [LARGE SCALE GENOMIC DNA]</scope>
    <source>
        <strain evidence="1 2">JCM 16227</strain>
    </source>
</reference>
<protein>
    <submittedName>
        <fullName evidence="1">Uncharacterized protein</fullName>
    </submittedName>
</protein>
<dbReference type="Proteomes" id="UP001501170">
    <property type="component" value="Unassembled WGS sequence"/>
</dbReference>
<comment type="caution">
    <text evidence="1">The sequence shown here is derived from an EMBL/GenBank/DDBJ whole genome shotgun (WGS) entry which is preliminary data.</text>
</comment>
<proteinExistence type="predicted"/>
<evidence type="ECO:0000313" key="1">
    <source>
        <dbReference type="EMBL" id="GAA2380258.1"/>
    </source>
</evidence>
<dbReference type="EMBL" id="BAAARB010000009">
    <property type="protein sequence ID" value="GAA2380258.1"/>
    <property type="molecule type" value="Genomic_DNA"/>
</dbReference>
<sequence length="147" mass="15426">MLAAGCVAVPQAHASPYGAEYVRSIRCDSANPWPGARLRIVVDVYTGGPFPTDGLPGPAITLSSNNPGGVGPVLELTMLTTVTWRNLSTGRTGTVRVPTRAHTADWDVVLHPGRGAVRFTVHQKIGAMAFNPMVNPQYSSCTGTAVA</sequence>
<keyword evidence="2" id="KW-1185">Reference proteome</keyword>
<name>A0ABN3HH73_9ACTN</name>
<gene>
    <name evidence="1" type="ORF">GCM10009855_20390</name>
</gene>
<evidence type="ECO:0000313" key="2">
    <source>
        <dbReference type="Proteomes" id="UP001501170"/>
    </source>
</evidence>
<organism evidence="1 2">
    <name type="scientific">Gordonia cholesterolivorans</name>
    <dbReference type="NCBI Taxonomy" id="559625"/>
    <lineage>
        <taxon>Bacteria</taxon>
        <taxon>Bacillati</taxon>
        <taxon>Actinomycetota</taxon>
        <taxon>Actinomycetes</taxon>
        <taxon>Mycobacteriales</taxon>
        <taxon>Gordoniaceae</taxon>
        <taxon>Gordonia</taxon>
    </lineage>
</organism>